<keyword evidence="2" id="KW-0315">Glutamine amidotransferase</keyword>
<name>A0A6A7XZ15_9HYPH</name>
<dbReference type="NCBIfam" id="NF006562">
    <property type="entry name" value="PRK09065.1"/>
    <property type="match status" value="1"/>
</dbReference>
<protein>
    <submittedName>
        <fullName evidence="2">Glutamine amidotransferase</fullName>
    </submittedName>
</protein>
<evidence type="ECO:0000259" key="1">
    <source>
        <dbReference type="Pfam" id="PF00117"/>
    </source>
</evidence>
<feature type="domain" description="Glutamine amidotransferase" evidence="1">
    <location>
        <begin position="73"/>
        <end position="192"/>
    </location>
</feature>
<dbReference type="Pfam" id="PF00117">
    <property type="entry name" value="GATase"/>
    <property type="match status" value="1"/>
</dbReference>
<dbReference type="PANTHER" id="PTHR42695">
    <property type="entry name" value="GLUTAMINE AMIDOTRANSFERASE YLR126C-RELATED"/>
    <property type="match status" value="1"/>
</dbReference>
<keyword evidence="2" id="KW-0808">Transferase</keyword>
<dbReference type="InterPro" id="IPR017926">
    <property type="entry name" value="GATASE"/>
</dbReference>
<dbReference type="PROSITE" id="PS51273">
    <property type="entry name" value="GATASE_TYPE_1"/>
    <property type="match status" value="1"/>
</dbReference>
<dbReference type="GO" id="GO:0005829">
    <property type="term" value="C:cytosol"/>
    <property type="evidence" value="ECO:0007669"/>
    <property type="project" value="TreeGrafter"/>
</dbReference>
<organism evidence="2 3">
    <name type="scientific">Segnochrobactrum spirostomi</name>
    <dbReference type="NCBI Taxonomy" id="2608987"/>
    <lineage>
        <taxon>Bacteria</taxon>
        <taxon>Pseudomonadati</taxon>
        <taxon>Pseudomonadota</taxon>
        <taxon>Alphaproteobacteria</taxon>
        <taxon>Hyphomicrobiales</taxon>
        <taxon>Segnochrobactraceae</taxon>
        <taxon>Segnochrobactrum</taxon>
    </lineage>
</organism>
<dbReference type="InterPro" id="IPR044992">
    <property type="entry name" value="ChyE-like"/>
</dbReference>
<dbReference type="EMBL" id="VWNA01000001">
    <property type="protein sequence ID" value="MQT11357.1"/>
    <property type="molecule type" value="Genomic_DNA"/>
</dbReference>
<dbReference type="InterPro" id="IPR029062">
    <property type="entry name" value="Class_I_gatase-like"/>
</dbReference>
<evidence type="ECO:0000313" key="2">
    <source>
        <dbReference type="EMBL" id="MQT11357.1"/>
    </source>
</evidence>
<dbReference type="PANTHER" id="PTHR42695:SF5">
    <property type="entry name" value="GLUTAMINE AMIDOTRANSFERASE YLR126C-RELATED"/>
    <property type="match status" value="1"/>
</dbReference>
<dbReference type="CDD" id="cd01741">
    <property type="entry name" value="GATase1_1"/>
    <property type="match status" value="1"/>
</dbReference>
<dbReference type="GO" id="GO:0016740">
    <property type="term" value="F:transferase activity"/>
    <property type="evidence" value="ECO:0007669"/>
    <property type="project" value="UniProtKB-KW"/>
</dbReference>
<reference evidence="2 3" key="1">
    <citation type="submission" date="2019-09" db="EMBL/GenBank/DDBJ databases">
        <title>Segnochrobactrum spirostomi gen. nov., sp. nov., isolated from the ciliate Spirostomum cf. yagiui and description of a novel family, Segnochrobactraceae fam. nov. within the order Rhizobiales of the class Alphaproteobacteria.</title>
        <authorList>
            <person name="Akter S."/>
            <person name="Shazib S.U.A."/>
            <person name="Shin M.K."/>
        </authorList>
    </citation>
    <scope>NUCLEOTIDE SEQUENCE [LARGE SCALE GENOMIC DNA]</scope>
    <source>
        <strain evidence="2 3">Sp-1</strain>
    </source>
</reference>
<proteinExistence type="predicted"/>
<dbReference type="SUPFAM" id="SSF52317">
    <property type="entry name" value="Class I glutamine amidotransferase-like"/>
    <property type="match status" value="1"/>
</dbReference>
<evidence type="ECO:0000313" key="3">
    <source>
        <dbReference type="Proteomes" id="UP000332515"/>
    </source>
</evidence>
<sequence>MKPLVVLQCEVVERTVPEWYSSCGEMSHAIAEGIGLQDRETLMVPVCDGVAPPPPEEVSAIALTGAAVMVGDGLPWIHETSDYVRRAIAAGVPVLGVCFGHQLLAHALGGTVGPIDGAPEYGTATIGVTEHGRDDPLFAAAPETFAAQAAHYQGVLTPPADAVVLARNEKGIQALRYAPRAWGLQFHPEFTAEGTALTLALVREPLEAAGLDVDAALAGVSPSPEAAAVLAAFGAVVRSAD</sequence>
<gene>
    <name evidence="2" type="ORF">F0357_01445</name>
</gene>
<dbReference type="RefSeq" id="WP_153477941.1">
    <property type="nucleotide sequence ID" value="NZ_VWNA01000001.1"/>
</dbReference>
<dbReference type="Gene3D" id="3.40.50.880">
    <property type="match status" value="1"/>
</dbReference>
<accession>A0A6A7XZ15</accession>
<keyword evidence="3" id="KW-1185">Reference proteome</keyword>
<comment type="caution">
    <text evidence="2">The sequence shown here is derived from an EMBL/GenBank/DDBJ whole genome shotgun (WGS) entry which is preliminary data.</text>
</comment>
<dbReference type="Proteomes" id="UP000332515">
    <property type="component" value="Unassembled WGS sequence"/>
</dbReference>
<dbReference type="AlphaFoldDB" id="A0A6A7XZ15"/>